<feature type="compositionally biased region" description="Basic residues" evidence="2">
    <location>
        <begin position="7"/>
        <end position="17"/>
    </location>
</feature>
<keyword evidence="1" id="KW-0862">Zinc</keyword>
<dbReference type="Gene3D" id="3.10.10.10">
    <property type="entry name" value="HIV Type 1 Reverse Transcriptase, subunit A, domain 1"/>
    <property type="match status" value="1"/>
</dbReference>
<gene>
    <name evidence="5" type="primary">LOC100369732</name>
</gene>
<dbReference type="PANTHER" id="PTHR47331:SF5">
    <property type="entry name" value="RIBONUCLEASE H"/>
    <property type="match status" value="1"/>
</dbReference>
<dbReference type="InterPro" id="IPR000477">
    <property type="entry name" value="RT_dom"/>
</dbReference>
<proteinExistence type="predicted"/>
<dbReference type="SUPFAM" id="SSF56672">
    <property type="entry name" value="DNA/RNA polymerases"/>
    <property type="match status" value="1"/>
</dbReference>
<feature type="non-terminal residue" evidence="5">
    <location>
        <position position="910"/>
    </location>
</feature>
<dbReference type="Gene3D" id="2.40.70.10">
    <property type="entry name" value="Acid Proteases"/>
    <property type="match status" value="1"/>
</dbReference>
<feature type="region of interest" description="Disordered" evidence="2">
    <location>
        <begin position="102"/>
        <end position="127"/>
    </location>
</feature>
<dbReference type="Pfam" id="PF05585">
    <property type="entry name" value="DUF1758"/>
    <property type="match status" value="1"/>
</dbReference>
<feature type="domain" description="CCHC-type" evidence="3">
    <location>
        <begin position="376"/>
        <end position="391"/>
    </location>
</feature>
<feature type="compositionally biased region" description="Polar residues" evidence="2">
    <location>
        <begin position="419"/>
        <end position="435"/>
    </location>
</feature>
<evidence type="ECO:0000313" key="5">
    <source>
        <dbReference type="RefSeq" id="XP_002740158.1"/>
    </source>
</evidence>
<evidence type="ECO:0000256" key="1">
    <source>
        <dbReference type="PROSITE-ProRule" id="PRU00047"/>
    </source>
</evidence>
<feature type="region of interest" description="Disordered" evidence="2">
    <location>
        <begin position="1"/>
        <end position="34"/>
    </location>
</feature>
<evidence type="ECO:0000313" key="4">
    <source>
        <dbReference type="Proteomes" id="UP000694865"/>
    </source>
</evidence>
<dbReference type="GeneID" id="100369732"/>
<reference evidence="5" key="1">
    <citation type="submission" date="2025-08" db="UniProtKB">
        <authorList>
            <consortium name="RefSeq"/>
        </authorList>
    </citation>
    <scope>IDENTIFICATION</scope>
    <source>
        <tissue evidence="5">Testes</tissue>
    </source>
</reference>
<keyword evidence="1" id="KW-0479">Metal-binding</keyword>
<evidence type="ECO:0000259" key="3">
    <source>
        <dbReference type="PROSITE" id="PS50158"/>
    </source>
</evidence>
<name>A0ABM0GYF6_SACKO</name>
<dbReference type="InterPro" id="IPR021109">
    <property type="entry name" value="Peptidase_aspartic_dom_sf"/>
</dbReference>
<dbReference type="InterPro" id="IPR043502">
    <property type="entry name" value="DNA/RNA_pol_sf"/>
</dbReference>
<keyword evidence="4" id="KW-1185">Reference proteome</keyword>
<dbReference type="RefSeq" id="XP_002740158.1">
    <property type="nucleotide sequence ID" value="XM_002740112.1"/>
</dbReference>
<dbReference type="PANTHER" id="PTHR47331">
    <property type="entry name" value="PHD-TYPE DOMAIN-CONTAINING PROTEIN"/>
    <property type="match status" value="1"/>
</dbReference>
<dbReference type="Pfam" id="PF00078">
    <property type="entry name" value="RVT_1"/>
    <property type="match status" value="1"/>
</dbReference>
<dbReference type="InterPro" id="IPR005312">
    <property type="entry name" value="DUF1759"/>
</dbReference>
<dbReference type="PROSITE" id="PS50158">
    <property type="entry name" value="ZF_CCHC"/>
    <property type="match status" value="1"/>
</dbReference>
<protein>
    <submittedName>
        <fullName evidence="5">Uncharacterized protein LOC100369732</fullName>
    </submittedName>
</protein>
<keyword evidence="1" id="KW-0863">Zinc-finger</keyword>
<dbReference type="Gene3D" id="3.30.70.270">
    <property type="match status" value="1"/>
</dbReference>
<dbReference type="InterPro" id="IPR043128">
    <property type="entry name" value="Rev_trsase/Diguanyl_cyclase"/>
</dbReference>
<dbReference type="InterPro" id="IPR008737">
    <property type="entry name" value="DUF1758"/>
</dbReference>
<dbReference type="InterPro" id="IPR001878">
    <property type="entry name" value="Znf_CCHC"/>
</dbReference>
<feature type="region of interest" description="Disordered" evidence="2">
    <location>
        <begin position="409"/>
        <end position="435"/>
    </location>
</feature>
<sequence>MAERVKHSASRRGHRAQMTRQLQKATDIMSKDDPLTQHEKDVLIATHEDITSRLEQIRALDEEILKRADETEFDNLFLDADNYVIDIKERIVEIRNFIQRADTPTTPTTQTSSEMSSTSFTSNNSASRRRTVNLPKLDLEEFSGDILSWQSFIDTFEAAIDKDDMLDEVNKFQYLRAHVKGEAAKVIEGLQLTNENYKHALELLKRRYGLKHKIRNAYMKALWELPKPSNDLSSLKFFYDNMESYRRGLEALGKSEDSYGDFLIPIILEKLPGNFRRIITRDHGTDDWSFKNLRESVCKEIEAMEAGKISNNSVSSFAYNESPMRNVQFSAQALHTNTKTRKPDCVFCSNSHRPFDCTNVTDHMQRFEIIKTKGLCFNCLSKGHSSRSCQSVFKCRKCDSKHHTTIHHAFKQSPKLSKPDTSSNTNSQKIHANSVSTDLQSTSGNVLLKTAITQVYSDKASADATILFDEGATRSFISEKLAEHLHLTPDGQTSVQISTFGNKKSAPKRLNYVTLTVKTTWGPDISISTLIVPEICNPINNHICPAVLNLPHIKGLQLAHPAVNHKYLNISLLIGADHYWSFVGDKTIKGNGPTAVSSRLGYLLSGPTSRDASFPTDVTSFHVNAYSPTDDPVTKLWDFDTIGIREPANTDSTDDKADEFETFCEQNIEQRDKQYFARLPWKENHPVLPTNRRIVEKRTRHMVRKLPSDLLPVYDRIIKEQEHRGFIERLDSDNPNQGHYLPHHAVKKDSPTTPIRIVYDCSCNTCQTPSLNDCLDKGPMLLNDLAGILLRFRTHPIALVSDLEKAFLHVALHEEDREFTKFLWLSDPTDTESDFIVFRFLSVLFGSVASPAILNAVIQKHLQMFDTNTARDLREHIYVDNVLSGAKNDVDAISYYNDANDLTTSAGFNL</sequence>
<feature type="compositionally biased region" description="Low complexity" evidence="2">
    <location>
        <begin position="103"/>
        <end position="126"/>
    </location>
</feature>
<accession>A0ABM0GYF6</accession>
<evidence type="ECO:0000256" key="2">
    <source>
        <dbReference type="SAM" id="MobiDB-lite"/>
    </source>
</evidence>
<dbReference type="Pfam" id="PF03564">
    <property type="entry name" value="DUF1759"/>
    <property type="match status" value="1"/>
</dbReference>
<organism evidence="4 5">
    <name type="scientific">Saccoglossus kowalevskii</name>
    <name type="common">Acorn worm</name>
    <dbReference type="NCBI Taxonomy" id="10224"/>
    <lineage>
        <taxon>Eukaryota</taxon>
        <taxon>Metazoa</taxon>
        <taxon>Hemichordata</taxon>
        <taxon>Enteropneusta</taxon>
        <taxon>Harrimaniidae</taxon>
        <taxon>Saccoglossus</taxon>
    </lineage>
</organism>
<dbReference type="Proteomes" id="UP000694865">
    <property type="component" value="Unplaced"/>
</dbReference>